<keyword evidence="1" id="KW-0175">Coiled coil</keyword>
<evidence type="ECO:0000256" key="1">
    <source>
        <dbReference type="SAM" id="Coils"/>
    </source>
</evidence>
<sequence>MTQHKQVEEVLEELNRLQELIESYFEKIESALEQGYSVSDVQEDSRKLLAVWEKLSEQLKTTMLSNLPIITSQKAESLDELTRKCVEQTRLSSADLDKRKKMAAFAHSRLSVN</sequence>
<evidence type="ECO:0000313" key="2">
    <source>
        <dbReference type="EMBL" id="PRP78712.1"/>
    </source>
</evidence>
<dbReference type="InParanoid" id="A0A2P6N449"/>
<dbReference type="AlphaFoldDB" id="A0A2P6N449"/>
<name>A0A2P6N449_9EUKA</name>
<accession>A0A2P6N449</accession>
<comment type="caution">
    <text evidence="2">The sequence shown here is derived from an EMBL/GenBank/DDBJ whole genome shotgun (WGS) entry which is preliminary data.</text>
</comment>
<proteinExistence type="predicted"/>
<keyword evidence="3" id="KW-1185">Reference proteome</keyword>
<feature type="coiled-coil region" evidence="1">
    <location>
        <begin position="7"/>
        <end position="34"/>
    </location>
</feature>
<reference evidence="2 3" key="1">
    <citation type="journal article" date="2018" name="Genome Biol. Evol.">
        <title>Multiple Roots of Fruiting Body Formation in Amoebozoa.</title>
        <authorList>
            <person name="Hillmann F."/>
            <person name="Forbes G."/>
            <person name="Novohradska S."/>
            <person name="Ferling I."/>
            <person name="Riege K."/>
            <person name="Groth M."/>
            <person name="Westermann M."/>
            <person name="Marz M."/>
            <person name="Spaller T."/>
            <person name="Winckler T."/>
            <person name="Schaap P."/>
            <person name="Glockner G."/>
        </authorList>
    </citation>
    <scope>NUCLEOTIDE SEQUENCE [LARGE SCALE GENOMIC DNA]</scope>
    <source>
        <strain evidence="2 3">Jena</strain>
    </source>
</reference>
<dbReference type="Proteomes" id="UP000241769">
    <property type="component" value="Unassembled WGS sequence"/>
</dbReference>
<protein>
    <submittedName>
        <fullName evidence="2">Uncharacterized protein</fullName>
    </submittedName>
</protein>
<organism evidence="2 3">
    <name type="scientific">Planoprotostelium fungivorum</name>
    <dbReference type="NCBI Taxonomy" id="1890364"/>
    <lineage>
        <taxon>Eukaryota</taxon>
        <taxon>Amoebozoa</taxon>
        <taxon>Evosea</taxon>
        <taxon>Variosea</taxon>
        <taxon>Cavosteliida</taxon>
        <taxon>Cavosteliaceae</taxon>
        <taxon>Planoprotostelium</taxon>
    </lineage>
</organism>
<dbReference type="EMBL" id="MDYQ01000209">
    <property type="protein sequence ID" value="PRP78712.1"/>
    <property type="molecule type" value="Genomic_DNA"/>
</dbReference>
<evidence type="ECO:0000313" key="3">
    <source>
        <dbReference type="Proteomes" id="UP000241769"/>
    </source>
</evidence>
<gene>
    <name evidence="2" type="ORF">PROFUN_13351</name>
</gene>